<comment type="caution">
    <text evidence="1">The sequence shown here is derived from an EMBL/GenBank/DDBJ whole genome shotgun (WGS) entry which is preliminary data.</text>
</comment>
<name>A0A218WDF7_PUNGR</name>
<dbReference type="AlphaFoldDB" id="A0A218WDF7"/>
<reference evidence="2" key="1">
    <citation type="journal article" date="2017" name="Plant J.">
        <title>The pomegranate (Punica granatum L.) genome and the genomics of punicalagin biosynthesis.</title>
        <authorList>
            <person name="Qin G."/>
            <person name="Xu C."/>
            <person name="Ming R."/>
            <person name="Tang H."/>
            <person name="Guyot R."/>
            <person name="Kramer E.M."/>
            <person name="Hu Y."/>
            <person name="Yi X."/>
            <person name="Qi Y."/>
            <person name="Xu X."/>
            <person name="Gao Z."/>
            <person name="Pan H."/>
            <person name="Jian J."/>
            <person name="Tian Y."/>
            <person name="Yue Z."/>
            <person name="Xu Y."/>
        </authorList>
    </citation>
    <scope>NUCLEOTIDE SEQUENCE [LARGE SCALE GENOMIC DNA]</scope>
    <source>
        <strain evidence="2">cv. Dabenzi</strain>
    </source>
</reference>
<organism evidence="1 2">
    <name type="scientific">Punica granatum</name>
    <name type="common">Pomegranate</name>
    <dbReference type="NCBI Taxonomy" id="22663"/>
    <lineage>
        <taxon>Eukaryota</taxon>
        <taxon>Viridiplantae</taxon>
        <taxon>Streptophyta</taxon>
        <taxon>Embryophyta</taxon>
        <taxon>Tracheophyta</taxon>
        <taxon>Spermatophyta</taxon>
        <taxon>Magnoliopsida</taxon>
        <taxon>eudicotyledons</taxon>
        <taxon>Gunneridae</taxon>
        <taxon>Pentapetalae</taxon>
        <taxon>rosids</taxon>
        <taxon>malvids</taxon>
        <taxon>Myrtales</taxon>
        <taxon>Lythraceae</taxon>
        <taxon>Punica</taxon>
    </lineage>
</organism>
<sequence length="84" mass="9322">MYPPSCLSAIWAVPNSSDDVLGCPVEMYPYFVFPRCGLRQTPRMACSVVHYAWGRIRLGKLSYVEEPIGDRVGVDILAMSLGDP</sequence>
<dbReference type="Proteomes" id="UP000197138">
    <property type="component" value="Unassembled WGS sequence"/>
</dbReference>
<dbReference type="EMBL" id="MTKT01004627">
    <property type="protein sequence ID" value="OWM70360.1"/>
    <property type="molecule type" value="Genomic_DNA"/>
</dbReference>
<evidence type="ECO:0000313" key="2">
    <source>
        <dbReference type="Proteomes" id="UP000197138"/>
    </source>
</evidence>
<proteinExistence type="predicted"/>
<evidence type="ECO:0000313" key="1">
    <source>
        <dbReference type="EMBL" id="OWM70360.1"/>
    </source>
</evidence>
<protein>
    <submittedName>
        <fullName evidence="1">Uncharacterized protein</fullName>
    </submittedName>
</protein>
<gene>
    <name evidence="1" type="ORF">CDL15_Pgr008284</name>
</gene>
<accession>A0A218WDF7</accession>